<dbReference type="EMBL" id="CP001103">
    <property type="protein sequence ID" value="AEA98901.1"/>
    <property type="molecule type" value="Genomic_DNA"/>
</dbReference>
<dbReference type="Gene3D" id="3.40.50.300">
    <property type="entry name" value="P-loop containing nucleotide triphosphate hydrolases"/>
    <property type="match status" value="1"/>
</dbReference>
<evidence type="ECO:0000313" key="2">
    <source>
        <dbReference type="EMBL" id="AEA98901.1"/>
    </source>
</evidence>
<dbReference type="Proteomes" id="UP000001870">
    <property type="component" value="Chromosome"/>
</dbReference>
<organism evidence="2 3">
    <name type="scientific">Alteromonas mediterranea (strain DSM 17117 / CIP 110805 / LMG 28347 / Deep ecotype)</name>
    <dbReference type="NCBI Taxonomy" id="1774373"/>
    <lineage>
        <taxon>Bacteria</taxon>
        <taxon>Pseudomonadati</taxon>
        <taxon>Pseudomonadota</taxon>
        <taxon>Gammaproteobacteria</taxon>
        <taxon>Alteromonadales</taxon>
        <taxon>Alteromonadaceae</taxon>
        <taxon>Alteromonas/Salinimonas group</taxon>
        <taxon>Alteromonas</taxon>
    </lineage>
</organism>
<dbReference type="SUPFAM" id="SSF52540">
    <property type="entry name" value="P-loop containing nucleoside triphosphate hydrolases"/>
    <property type="match status" value="1"/>
</dbReference>
<reference evidence="2 3" key="2">
    <citation type="journal article" date="2015" name="Antonie Van Leeuwenhoek">
        <title>Ecophysiological diversity of a novel member of the genus Alteromonas, and description of Alteromonas mediterranea sp. nov.</title>
        <authorList>
            <person name="Ivanova E.P."/>
            <person name="Lopez-Perez M."/>
            <person name="Zabalos M."/>
            <person name="Nguyen S.H."/>
            <person name="Webb H.K."/>
            <person name="Ryan J."/>
            <person name="Lagutin K."/>
            <person name="Vyssotski M."/>
            <person name="Crawford R.J."/>
            <person name="Rodriguez-Valera F."/>
        </authorList>
    </citation>
    <scope>NUCLEOTIDE SEQUENCE [LARGE SCALE GENOMIC DNA]</scope>
    <source>
        <strain evidence="3">DSM 17117 / CIP 110805 / LMG 28347 / Deep ecotype</strain>
    </source>
</reference>
<dbReference type="InterPro" id="IPR000863">
    <property type="entry name" value="Sulfotransferase_dom"/>
</dbReference>
<feature type="domain" description="Sulfotransferase" evidence="1">
    <location>
        <begin position="33"/>
        <end position="225"/>
    </location>
</feature>
<dbReference type="KEGG" id="amc:MADE_1013835"/>
<evidence type="ECO:0000313" key="3">
    <source>
        <dbReference type="Proteomes" id="UP000001870"/>
    </source>
</evidence>
<sequence>MHGVFHRLSKLIGCEMFNISDEHLAKTESEKLEYLKRTEESTKNQIIYDHHSKFPLNKIDCSSFRGIRMVRDPRDLIISSAKYHCWSDEAWLHVPLDKFNGKTYAEEINTLETFEEKMLFEMDNSAGGQIETMTKFDGMGVVKTIRYEDFINDIELHNWFAISDFLGLESEEKIHSLRAFYDNSVFGKKQKTGHIQNGKAEQYKSIFTPELNKVFESKFPNALAKLGYL</sequence>
<dbReference type="HOGENOM" id="CLU_1037605_0_0_6"/>
<protein>
    <recommendedName>
        <fullName evidence="1">Sulfotransferase domain-containing protein</fullName>
    </recommendedName>
</protein>
<proteinExistence type="predicted"/>
<dbReference type="InterPro" id="IPR027417">
    <property type="entry name" value="P-loop_NTPase"/>
</dbReference>
<dbReference type="AlphaFoldDB" id="F2GAG7"/>
<reference evidence="2 3" key="1">
    <citation type="journal article" date="2008" name="ISME J.">
        <title>Comparative genomics of two ecotypes of the marine planktonic copiotroph Alteromonas macleodii suggests alternative lifestyles associated with different kinds of particulate organic matter.</title>
        <authorList>
            <person name="Ivars-Martinez E."/>
            <person name="Martin-Cuadrado A.B."/>
            <person name="D'Auria G."/>
            <person name="Mira A."/>
            <person name="Ferriera S."/>
            <person name="Johnson J."/>
            <person name="Friedman R."/>
            <person name="Rodriguez-Valera F."/>
        </authorList>
    </citation>
    <scope>NUCLEOTIDE SEQUENCE [LARGE SCALE GENOMIC DNA]</scope>
    <source>
        <strain evidence="3">DSM 17117 / CIP 110805 / LMG 28347 / Deep ecotype</strain>
    </source>
</reference>
<dbReference type="GO" id="GO:0008146">
    <property type="term" value="F:sulfotransferase activity"/>
    <property type="evidence" value="ECO:0007669"/>
    <property type="project" value="InterPro"/>
</dbReference>
<name>F2GAG7_ALTMD</name>
<evidence type="ECO:0000259" key="1">
    <source>
        <dbReference type="Pfam" id="PF00685"/>
    </source>
</evidence>
<accession>F2GAG7</accession>
<keyword evidence="3" id="KW-1185">Reference proteome</keyword>
<dbReference type="Pfam" id="PF00685">
    <property type="entry name" value="Sulfotransfer_1"/>
    <property type="match status" value="1"/>
</dbReference>
<gene>
    <name evidence="2" type="ordered locus">MADE_1013835</name>
</gene>